<dbReference type="Pfam" id="PF07811">
    <property type="entry name" value="TadE"/>
    <property type="match status" value="1"/>
</dbReference>
<dbReference type="Proteomes" id="UP000190027">
    <property type="component" value="Unassembled WGS sequence"/>
</dbReference>
<evidence type="ECO:0000259" key="2">
    <source>
        <dbReference type="Pfam" id="PF07811"/>
    </source>
</evidence>
<evidence type="ECO:0000313" key="4">
    <source>
        <dbReference type="Proteomes" id="UP000190027"/>
    </source>
</evidence>
<evidence type="ECO:0000256" key="1">
    <source>
        <dbReference type="SAM" id="Phobius"/>
    </source>
</evidence>
<dbReference type="EMBL" id="FUYC01000012">
    <property type="protein sequence ID" value="SKA90542.1"/>
    <property type="molecule type" value="Genomic_DNA"/>
</dbReference>
<dbReference type="STRING" id="1121449.SAMN02745704_02236"/>
<dbReference type="RefSeq" id="WP_078717781.1">
    <property type="nucleotide sequence ID" value="NZ_FUYC01000012.1"/>
</dbReference>
<sequence length="135" mass="14426">MNSTRRHTTGPQHDGRQGMVTLEVAVMLCVFLLPFIFGVVDAARFVSAGGAVSRAAREAAVWAARGRDAESVALASLRASGLDQARAQVVLLSNGSESGDQVRVQVLYDLAGYSALPWESVFPSMARAEVVVRHE</sequence>
<keyword evidence="1" id="KW-0472">Membrane</keyword>
<keyword evidence="1" id="KW-0812">Transmembrane</keyword>
<dbReference type="InterPro" id="IPR012495">
    <property type="entry name" value="TadE-like_dom"/>
</dbReference>
<gene>
    <name evidence="3" type="ORF">SAMN02745704_02236</name>
</gene>
<proteinExistence type="predicted"/>
<accession>A0A1T4XLU6</accession>
<dbReference type="AlphaFoldDB" id="A0A1T4XLU6"/>
<dbReference type="OrthoDB" id="5457984at2"/>
<keyword evidence="1" id="KW-1133">Transmembrane helix</keyword>
<feature type="domain" description="TadE-like" evidence="2">
    <location>
        <begin position="18"/>
        <end position="60"/>
    </location>
</feature>
<reference evidence="3 4" key="1">
    <citation type="submission" date="2017-02" db="EMBL/GenBank/DDBJ databases">
        <authorList>
            <person name="Peterson S.W."/>
        </authorList>
    </citation>
    <scope>NUCLEOTIDE SEQUENCE [LARGE SCALE GENOMIC DNA]</scope>
    <source>
        <strain evidence="3 4">DSM 16080</strain>
    </source>
</reference>
<name>A0A1T4XLU6_9BACT</name>
<keyword evidence="4" id="KW-1185">Reference proteome</keyword>
<evidence type="ECO:0000313" key="3">
    <source>
        <dbReference type="EMBL" id="SKA90542.1"/>
    </source>
</evidence>
<organism evidence="3 4">
    <name type="scientific">Paucidesulfovibrio gracilis DSM 16080</name>
    <dbReference type="NCBI Taxonomy" id="1121449"/>
    <lineage>
        <taxon>Bacteria</taxon>
        <taxon>Pseudomonadati</taxon>
        <taxon>Thermodesulfobacteriota</taxon>
        <taxon>Desulfovibrionia</taxon>
        <taxon>Desulfovibrionales</taxon>
        <taxon>Desulfovibrionaceae</taxon>
        <taxon>Paucidesulfovibrio</taxon>
    </lineage>
</organism>
<feature type="transmembrane region" description="Helical" evidence="1">
    <location>
        <begin position="20"/>
        <end position="40"/>
    </location>
</feature>
<protein>
    <submittedName>
        <fullName evidence="3">TadE-like protein</fullName>
    </submittedName>
</protein>